<reference evidence="1 2" key="1">
    <citation type="journal article" date="2019" name="Genome Biol. Evol.">
        <title>Day and night: Metabolic profiles and evolutionary relationships of six axenic non-marine cyanobacteria.</title>
        <authorList>
            <person name="Will S.E."/>
            <person name="Henke P."/>
            <person name="Boedeker C."/>
            <person name="Huang S."/>
            <person name="Brinkmann H."/>
            <person name="Rohde M."/>
            <person name="Jarek M."/>
            <person name="Friedl T."/>
            <person name="Seufert S."/>
            <person name="Schumacher M."/>
            <person name="Overmann J."/>
            <person name="Neumann-Schaal M."/>
            <person name="Petersen J."/>
        </authorList>
    </citation>
    <scope>NUCLEOTIDE SEQUENCE [LARGE SCALE GENOMIC DNA]</scope>
    <source>
        <strain evidence="1 2">PCC 6912</strain>
    </source>
</reference>
<accession>A0A3S0ZN63</accession>
<dbReference type="InterPro" id="IPR023214">
    <property type="entry name" value="HAD_sf"/>
</dbReference>
<dbReference type="Proteomes" id="UP000268857">
    <property type="component" value="Unassembled WGS sequence"/>
</dbReference>
<comment type="caution">
    <text evidence="1">The sequence shown here is derived from an EMBL/GenBank/DDBJ whole genome shotgun (WGS) entry which is preliminary data.</text>
</comment>
<dbReference type="InterPro" id="IPR051806">
    <property type="entry name" value="HAD-like_SPP"/>
</dbReference>
<dbReference type="NCBIfam" id="TIGR01509">
    <property type="entry name" value="HAD-SF-IA-v3"/>
    <property type="match status" value="1"/>
</dbReference>
<dbReference type="PANTHER" id="PTHR43481">
    <property type="entry name" value="FRUCTOSE-1-PHOSPHATE PHOSPHATASE"/>
    <property type="match status" value="1"/>
</dbReference>
<dbReference type="Gene3D" id="3.40.50.1000">
    <property type="entry name" value="HAD superfamily/HAD-like"/>
    <property type="match status" value="1"/>
</dbReference>
<gene>
    <name evidence="1" type="ORF">PCC6912_43550</name>
</gene>
<protein>
    <recommendedName>
        <fullName evidence="3">HAD family hydrolase</fullName>
    </recommendedName>
</protein>
<dbReference type="InterPro" id="IPR036412">
    <property type="entry name" value="HAD-like_sf"/>
</dbReference>
<evidence type="ECO:0000313" key="1">
    <source>
        <dbReference type="EMBL" id="RUR76183.1"/>
    </source>
</evidence>
<proteinExistence type="predicted"/>
<dbReference type="SUPFAM" id="SSF56784">
    <property type="entry name" value="HAD-like"/>
    <property type="match status" value="1"/>
</dbReference>
<dbReference type="RefSeq" id="WP_016876024.1">
    <property type="nucleotide sequence ID" value="NZ_AJLN01000093.1"/>
</dbReference>
<organism evidence="1 2">
    <name type="scientific">Chlorogloeopsis fritschii PCC 6912</name>
    <dbReference type="NCBI Taxonomy" id="211165"/>
    <lineage>
        <taxon>Bacteria</taxon>
        <taxon>Bacillati</taxon>
        <taxon>Cyanobacteriota</taxon>
        <taxon>Cyanophyceae</taxon>
        <taxon>Nostocales</taxon>
        <taxon>Chlorogloeopsidaceae</taxon>
        <taxon>Chlorogloeopsis</taxon>
    </lineage>
</organism>
<sequence>MAIASGGSRYNIQTTLKVIGLSHFFDSTIAIEDVALGKPAPDIFLLAAQKLKVQPSECIVYEDSNVGLEAARLAGMRVIDVRSVLN</sequence>
<evidence type="ECO:0000313" key="2">
    <source>
        <dbReference type="Proteomes" id="UP000268857"/>
    </source>
</evidence>
<evidence type="ECO:0008006" key="3">
    <source>
        <dbReference type="Google" id="ProtNLM"/>
    </source>
</evidence>
<dbReference type="GO" id="GO:0050308">
    <property type="term" value="F:sugar-phosphatase activity"/>
    <property type="evidence" value="ECO:0007669"/>
    <property type="project" value="TreeGrafter"/>
</dbReference>
<dbReference type="STRING" id="211165.GCA_000317285_03414"/>
<dbReference type="PANTHER" id="PTHR43481:SF4">
    <property type="entry name" value="GLYCEROL-1-PHOSPHATE PHOSPHOHYDROLASE 1-RELATED"/>
    <property type="match status" value="1"/>
</dbReference>
<dbReference type="InterPro" id="IPR006439">
    <property type="entry name" value="HAD-SF_hydro_IA"/>
</dbReference>
<dbReference type="PRINTS" id="PR00413">
    <property type="entry name" value="HADHALOGNASE"/>
</dbReference>
<dbReference type="CDD" id="cd07505">
    <property type="entry name" value="HAD_BPGM-like"/>
    <property type="match status" value="1"/>
</dbReference>
<name>A0A3S0ZN63_CHLFR</name>
<dbReference type="Pfam" id="PF00702">
    <property type="entry name" value="Hydrolase"/>
    <property type="match status" value="1"/>
</dbReference>
<keyword evidence="2" id="KW-1185">Reference proteome</keyword>
<dbReference type="AlphaFoldDB" id="A0A3S0ZN63"/>
<dbReference type="EMBL" id="RSCJ01000021">
    <property type="protein sequence ID" value="RUR76183.1"/>
    <property type="molecule type" value="Genomic_DNA"/>
</dbReference>